<dbReference type="SUPFAM" id="SSF88723">
    <property type="entry name" value="PIN domain-like"/>
    <property type="match status" value="1"/>
</dbReference>
<evidence type="ECO:0000313" key="2">
    <source>
        <dbReference type="EMBL" id="OGF67207.1"/>
    </source>
</evidence>
<accession>A0A1F5VVA9</accession>
<comment type="caution">
    <text evidence="2">The sequence shown here is derived from an EMBL/GenBank/DDBJ whole genome shotgun (WGS) entry which is preliminary data.</text>
</comment>
<organism evidence="2 3">
    <name type="scientific">Candidatus Fischerbacteria bacterium RBG_13_37_8</name>
    <dbReference type="NCBI Taxonomy" id="1817863"/>
    <lineage>
        <taxon>Bacteria</taxon>
        <taxon>Candidatus Fischeribacteriota</taxon>
    </lineage>
</organism>
<dbReference type="InterPro" id="IPR029060">
    <property type="entry name" value="PIN-like_dom_sf"/>
</dbReference>
<dbReference type="Pfam" id="PF10130">
    <property type="entry name" value="PIN_2"/>
    <property type="match status" value="1"/>
</dbReference>
<dbReference type="Proteomes" id="UP000178943">
    <property type="component" value="Unassembled WGS sequence"/>
</dbReference>
<dbReference type="InterPro" id="IPR002716">
    <property type="entry name" value="PIN_dom"/>
</dbReference>
<protein>
    <recommendedName>
        <fullName evidence="1">PIN domain-containing protein</fullName>
    </recommendedName>
</protein>
<sequence>MKIKLFLDTNILISGIFFEGNESEILDLSGPHLITCEDAIDELYRIAKKKFCNFHERTFEIALMEIERALYDINIIPKAKYQDKIVTAKKLISHDKDIPILAAAIYAKADYLLTGDSHFFSNTVRKVIKIRKAKEFLDEIKGRKK</sequence>
<dbReference type="Gene3D" id="3.40.50.1010">
    <property type="entry name" value="5'-nuclease"/>
    <property type="match status" value="1"/>
</dbReference>
<evidence type="ECO:0000259" key="1">
    <source>
        <dbReference type="Pfam" id="PF10130"/>
    </source>
</evidence>
<evidence type="ECO:0000313" key="3">
    <source>
        <dbReference type="Proteomes" id="UP000178943"/>
    </source>
</evidence>
<feature type="domain" description="PIN" evidence="1">
    <location>
        <begin position="7"/>
        <end position="124"/>
    </location>
</feature>
<dbReference type="AlphaFoldDB" id="A0A1F5VVA9"/>
<reference evidence="2 3" key="1">
    <citation type="journal article" date="2016" name="Nat. Commun.">
        <title>Thousands of microbial genomes shed light on interconnected biogeochemical processes in an aquifer system.</title>
        <authorList>
            <person name="Anantharaman K."/>
            <person name="Brown C.T."/>
            <person name="Hug L.A."/>
            <person name="Sharon I."/>
            <person name="Castelle C.J."/>
            <person name="Probst A.J."/>
            <person name="Thomas B.C."/>
            <person name="Singh A."/>
            <person name="Wilkins M.J."/>
            <person name="Karaoz U."/>
            <person name="Brodie E.L."/>
            <person name="Williams K.H."/>
            <person name="Hubbard S.S."/>
            <person name="Banfield J.F."/>
        </authorList>
    </citation>
    <scope>NUCLEOTIDE SEQUENCE [LARGE SCALE GENOMIC DNA]</scope>
</reference>
<dbReference type="EMBL" id="MFGW01000066">
    <property type="protein sequence ID" value="OGF67207.1"/>
    <property type="molecule type" value="Genomic_DNA"/>
</dbReference>
<proteinExistence type="predicted"/>
<gene>
    <name evidence="2" type="ORF">A2Y62_11805</name>
</gene>
<name>A0A1F5VVA9_9BACT</name>